<organism evidence="2 3">
    <name type="scientific">Qipengyuania psychrotolerans</name>
    <dbReference type="NCBI Taxonomy" id="2867238"/>
    <lineage>
        <taxon>Bacteria</taxon>
        <taxon>Pseudomonadati</taxon>
        <taxon>Pseudomonadota</taxon>
        <taxon>Alphaproteobacteria</taxon>
        <taxon>Sphingomonadales</taxon>
        <taxon>Erythrobacteraceae</taxon>
        <taxon>Qipengyuania</taxon>
    </lineage>
</organism>
<protein>
    <submittedName>
        <fullName evidence="2">GNAT family N-acetyltransferase</fullName>
    </submittedName>
</protein>
<proteinExistence type="predicted"/>
<name>A0ABX8ZHI8_9SPHN</name>
<dbReference type="Proteomes" id="UP000824280">
    <property type="component" value="Chromosome"/>
</dbReference>
<evidence type="ECO:0000313" key="2">
    <source>
        <dbReference type="EMBL" id="QZD88481.1"/>
    </source>
</evidence>
<dbReference type="SUPFAM" id="SSF55729">
    <property type="entry name" value="Acyl-CoA N-acyltransferases (Nat)"/>
    <property type="match status" value="1"/>
</dbReference>
<reference evidence="2 3" key="1">
    <citation type="submission" date="2021-08" db="EMBL/GenBank/DDBJ databases">
        <title>Comparative Genomics Analysis of the Genus Qipengyuania Reveals Extensive Genetic Diversity and Metabolic Versatility, Including the Description of Fifteen Novel Species.</title>
        <authorList>
            <person name="Liu Y."/>
        </authorList>
    </citation>
    <scope>NUCLEOTIDE SEQUENCE [LARGE SCALE GENOMIC DNA]</scope>
    <source>
        <strain evidence="2 3">1XM2-8</strain>
    </source>
</reference>
<sequence>MNTALEDGTPVCIRRVTPDDEALLRAGIERMSPRSRYLRFFSGMRTPPDWVIDRLLDVDDHTHLAWGAIDLSGVDRPAIGVVHAFRDKEDPDCAEFSVAILDDWHGLGLGKLLTATILLDALEEGITRFHVDTLAENRSATNFTQMLGGVGKGSADMTRGFDLDVAEAIRRLRDQCDPPAIASVFAAFDG</sequence>
<dbReference type="CDD" id="cd04301">
    <property type="entry name" value="NAT_SF"/>
    <property type="match status" value="1"/>
</dbReference>
<dbReference type="InterPro" id="IPR000182">
    <property type="entry name" value="GNAT_dom"/>
</dbReference>
<gene>
    <name evidence="2" type="ORF">K3166_07505</name>
</gene>
<dbReference type="InterPro" id="IPR016181">
    <property type="entry name" value="Acyl_CoA_acyltransferase"/>
</dbReference>
<dbReference type="PROSITE" id="PS51186">
    <property type="entry name" value="GNAT"/>
    <property type="match status" value="1"/>
</dbReference>
<dbReference type="Pfam" id="PF00583">
    <property type="entry name" value="Acetyltransf_1"/>
    <property type="match status" value="1"/>
</dbReference>
<accession>A0ABX8ZHI8</accession>
<dbReference type="Gene3D" id="3.40.630.30">
    <property type="match status" value="1"/>
</dbReference>
<keyword evidence="3" id="KW-1185">Reference proteome</keyword>
<feature type="domain" description="N-acetyltransferase" evidence="1">
    <location>
        <begin position="11"/>
        <end position="179"/>
    </location>
</feature>
<dbReference type="EMBL" id="CP081297">
    <property type="protein sequence ID" value="QZD88481.1"/>
    <property type="molecule type" value="Genomic_DNA"/>
</dbReference>
<evidence type="ECO:0000259" key="1">
    <source>
        <dbReference type="PROSITE" id="PS51186"/>
    </source>
</evidence>
<evidence type="ECO:0000313" key="3">
    <source>
        <dbReference type="Proteomes" id="UP000824280"/>
    </source>
</evidence>